<protein>
    <submittedName>
        <fullName evidence="1">Uncharacterized protein</fullName>
    </submittedName>
</protein>
<keyword evidence="2" id="KW-1185">Reference proteome</keyword>
<accession>A0A120MY39</accession>
<dbReference type="RefSeq" id="WP_172885287.1">
    <property type="nucleotide sequence ID" value="NZ_AP017313.1"/>
</dbReference>
<gene>
    <name evidence="1" type="ORF">MgSA37_00646</name>
</gene>
<evidence type="ECO:0000313" key="2">
    <source>
        <dbReference type="Proteomes" id="UP000218263"/>
    </source>
</evidence>
<proteinExistence type="predicted"/>
<evidence type="ECO:0000313" key="1">
    <source>
        <dbReference type="EMBL" id="BAU52485.1"/>
    </source>
</evidence>
<dbReference type="EMBL" id="AP017313">
    <property type="protein sequence ID" value="BAU52485.1"/>
    <property type="molecule type" value="Genomic_DNA"/>
</dbReference>
<dbReference type="KEGG" id="mgot:MgSA37_00646"/>
<dbReference type="AlphaFoldDB" id="A0A120MY39"/>
<organism evidence="1 2">
    <name type="scientific">Mucilaginibacter gotjawali</name>
    <dbReference type="NCBI Taxonomy" id="1550579"/>
    <lineage>
        <taxon>Bacteria</taxon>
        <taxon>Pseudomonadati</taxon>
        <taxon>Bacteroidota</taxon>
        <taxon>Sphingobacteriia</taxon>
        <taxon>Sphingobacteriales</taxon>
        <taxon>Sphingobacteriaceae</taxon>
        <taxon>Mucilaginibacter</taxon>
    </lineage>
</organism>
<sequence>MPVVKKEVNETQYGSAIIDRNIKSHANDPYVLKKVEKAKQMVNKFGLPGDKKK</sequence>
<name>A0A120MY39_9SPHI</name>
<reference evidence="1 2" key="1">
    <citation type="submission" date="2015-12" db="EMBL/GenBank/DDBJ databases">
        <title>Genome sequence of Mucilaginibacter gotjawali.</title>
        <authorList>
            <person name="Lee J.S."/>
            <person name="Lee K.C."/>
            <person name="Kim K.K."/>
            <person name="Lee B.W."/>
        </authorList>
    </citation>
    <scope>NUCLEOTIDE SEQUENCE [LARGE SCALE GENOMIC DNA]</scope>
    <source>
        <strain evidence="1 2">SA3-7</strain>
    </source>
</reference>
<dbReference type="Proteomes" id="UP000218263">
    <property type="component" value="Chromosome"/>
</dbReference>